<evidence type="ECO:0000313" key="3">
    <source>
        <dbReference type="Proteomes" id="UP001443914"/>
    </source>
</evidence>
<evidence type="ECO:0000256" key="1">
    <source>
        <dbReference type="SAM" id="Phobius"/>
    </source>
</evidence>
<dbReference type="PANTHER" id="PTHR33133:SF21">
    <property type="entry name" value="TRANSMEMBRANE PROTEIN"/>
    <property type="match status" value="1"/>
</dbReference>
<comment type="caution">
    <text evidence="2">The sequence shown here is derived from an EMBL/GenBank/DDBJ whole genome shotgun (WGS) entry which is preliminary data.</text>
</comment>
<feature type="transmembrane region" description="Helical" evidence="1">
    <location>
        <begin position="186"/>
        <end position="212"/>
    </location>
</feature>
<dbReference type="EMBL" id="JBDFQZ010000006">
    <property type="protein sequence ID" value="KAK9715543.1"/>
    <property type="molecule type" value="Genomic_DNA"/>
</dbReference>
<feature type="transmembrane region" description="Helical" evidence="1">
    <location>
        <begin position="232"/>
        <end position="252"/>
    </location>
</feature>
<feature type="transmembrane region" description="Helical" evidence="1">
    <location>
        <begin position="34"/>
        <end position="58"/>
    </location>
</feature>
<name>A0AAW1KCP6_SAPOF</name>
<keyword evidence="1" id="KW-0812">Transmembrane</keyword>
<feature type="transmembrane region" description="Helical" evidence="1">
    <location>
        <begin position="12"/>
        <end position="28"/>
    </location>
</feature>
<keyword evidence="3" id="KW-1185">Reference proteome</keyword>
<dbReference type="AlphaFoldDB" id="A0AAW1KCP6"/>
<reference evidence="2" key="1">
    <citation type="submission" date="2024-03" db="EMBL/GenBank/DDBJ databases">
        <title>WGS assembly of Saponaria officinalis var. Norfolk2.</title>
        <authorList>
            <person name="Jenkins J."/>
            <person name="Shu S."/>
            <person name="Grimwood J."/>
            <person name="Barry K."/>
            <person name="Goodstein D."/>
            <person name="Schmutz J."/>
            <person name="Leebens-Mack J."/>
            <person name="Osbourn A."/>
        </authorList>
    </citation>
    <scope>NUCLEOTIDE SEQUENCE [LARGE SCALE GENOMIC DNA]</scope>
    <source>
        <strain evidence="2">JIC</strain>
    </source>
</reference>
<accession>A0AAW1KCP6</accession>
<evidence type="ECO:0008006" key="4">
    <source>
        <dbReference type="Google" id="ProtNLM"/>
    </source>
</evidence>
<dbReference type="PANTHER" id="PTHR33133">
    <property type="entry name" value="OS08G0107100 PROTEIN-RELATED"/>
    <property type="match status" value="1"/>
</dbReference>
<keyword evidence="1" id="KW-1133">Transmembrane helix</keyword>
<feature type="transmembrane region" description="Helical" evidence="1">
    <location>
        <begin position="154"/>
        <end position="174"/>
    </location>
</feature>
<organism evidence="2 3">
    <name type="scientific">Saponaria officinalis</name>
    <name type="common">Common soapwort</name>
    <name type="synonym">Lychnis saponaria</name>
    <dbReference type="NCBI Taxonomy" id="3572"/>
    <lineage>
        <taxon>Eukaryota</taxon>
        <taxon>Viridiplantae</taxon>
        <taxon>Streptophyta</taxon>
        <taxon>Embryophyta</taxon>
        <taxon>Tracheophyta</taxon>
        <taxon>Spermatophyta</taxon>
        <taxon>Magnoliopsida</taxon>
        <taxon>eudicotyledons</taxon>
        <taxon>Gunneridae</taxon>
        <taxon>Pentapetalae</taxon>
        <taxon>Caryophyllales</taxon>
        <taxon>Caryophyllaceae</taxon>
        <taxon>Caryophylleae</taxon>
        <taxon>Saponaria</taxon>
    </lineage>
</organism>
<dbReference type="Proteomes" id="UP001443914">
    <property type="component" value="Unassembled WGS sequence"/>
</dbReference>
<feature type="transmembrane region" description="Helical" evidence="1">
    <location>
        <begin position="285"/>
        <end position="305"/>
    </location>
</feature>
<gene>
    <name evidence="2" type="ORF">RND81_06G172000</name>
</gene>
<evidence type="ECO:0000313" key="2">
    <source>
        <dbReference type="EMBL" id="KAK9715543.1"/>
    </source>
</evidence>
<feature type="transmembrane region" description="Helical" evidence="1">
    <location>
        <begin position="104"/>
        <end position="126"/>
    </location>
</feature>
<protein>
    <recommendedName>
        <fullName evidence="4">Transmembrane protein</fullName>
    </recommendedName>
</protein>
<proteinExistence type="predicted"/>
<keyword evidence="1" id="KW-0472">Membrane</keyword>
<sequence>MKRSSLPYVPKCIFPLIPIILDSLKIIFLDNLMLFIIIYIVAALPTSIIITNLSISATPRRLKAYMMRLEWLSRVVPTLQETKNVWRTSQDELQSLLHFRMLHAFPMLVFSLVTVITTVTLTSLAVNRKTEELGMSMKKCPVFWAVFTALKVKWTWPFISCIINYFILIMWGHVLPILTTMVGYPVTIVVTGVGLVLEVYLMSLFSLSLVISVEEERVGLGFFSFGSGIMKGMRVCGWVLSAFILLCTNLIGREMVMIIDSQDLEINGNYSNWTREMRIVNMMGLVFLLGWIVLWSNVVFTLFYYDCRERIVIREAFEKGLNSDIDI</sequence>